<feature type="transmembrane region" description="Helical" evidence="1">
    <location>
        <begin position="44"/>
        <end position="62"/>
    </location>
</feature>
<protein>
    <recommendedName>
        <fullName evidence="4">YtxH domain-containing protein</fullName>
    </recommendedName>
</protein>
<keyword evidence="1" id="KW-0472">Membrane</keyword>
<name>A0A1M7ZW23_9FLAO</name>
<evidence type="ECO:0000256" key="1">
    <source>
        <dbReference type="SAM" id="Phobius"/>
    </source>
</evidence>
<keyword evidence="1" id="KW-1133">Transmembrane helix</keyword>
<dbReference type="Pfam" id="PF19628">
    <property type="entry name" value="DUF6132"/>
    <property type="match status" value="1"/>
</dbReference>
<evidence type="ECO:0000313" key="3">
    <source>
        <dbReference type="Proteomes" id="UP000184611"/>
    </source>
</evidence>
<keyword evidence="1" id="KW-0812">Transmembrane</keyword>
<dbReference type="PROSITE" id="PS51257">
    <property type="entry name" value="PROKAR_LIPOPROTEIN"/>
    <property type="match status" value="1"/>
</dbReference>
<feature type="transmembrane region" description="Helical" evidence="1">
    <location>
        <begin position="7"/>
        <end position="24"/>
    </location>
</feature>
<reference evidence="3" key="1">
    <citation type="submission" date="2016-12" db="EMBL/GenBank/DDBJ databases">
        <authorList>
            <person name="Varghese N."/>
            <person name="Submissions S."/>
        </authorList>
    </citation>
    <scope>NUCLEOTIDE SEQUENCE [LARGE SCALE GENOMIC DNA]</scope>
    <source>
        <strain evidence="3">DSM 18830</strain>
    </source>
</reference>
<dbReference type="InterPro" id="IPR045764">
    <property type="entry name" value="DUF6132"/>
</dbReference>
<dbReference type="RefSeq" id="WP_143165238.1">
    <property type="nucleotide sequence ID" value="NZ_CBCSEA010000004.1"/>
</dbReference>
<dbReference type="AlphaFoldDB" id="A0A1M7ZW23"/>
<proteinExistence type="predicted"/>
<dbReference type="STRING" id="416016.SAMN05443547_1406"/>
<organism evidence="2 3">
    <name type="scientific">Flavobacterium cucumis</name>
    <dbReference type="NCBI Taxonomy" id="416016"/>
    <lineage>
        <taxon>Bacteria</taxon>
        <taxon>Pseudomonadati</taxon>
        <taxon>Bacteroidota</taxon>
        <taxon>Flavobacteriia</taxon>
        <taxon>Flavobacteriales</taxon>
        <taxon>Flavobacteriaceae</taxon>
        <taxon>Flavobacterium</taxon>
    </lineage>
</organism>
<keyword evidence="3" id="KW-1185">Reference proteome</keyword>
<sequence>MKKKEISITLVGVVVGLVLGYAYYHYIGCVSGSCSITSKPLNSSLYGGLMGGLLLNMIYDFFKKKSPK</sequence>
<dbReference type="EMBL" id="FRYK01000002">
    <property type="protein sequence ID" value="SHO73056.1"/>
    <property type="molecule type" value="Genomic_DNA"/>
</dbReference>
<dbReference type="Proteomes" id="UP000184611">
    <property type="component" value="Unassembled WGS sequence"/>
</dbReference>
<evidence type="ECO:0000313" key="2">
    <source>
        <dbReference type="EMBL" id="SHO73056.1"/>
    </source>
</evidence>
<accession>A0A1M7ZW23</accession>
<gene>
    <name evidence="2" type="ORF">SAMN05443547_1406</name>
</gene>
<evidence type="ECO:0008006" key="4">
    <source>
        <dbReference type="Google" id="ProtNLM"/>
    </source>
</evidence>